<gene>
    <name evidence="1" type="ORF">AMECASPLE_033122</name>
</gene>
<evidence type="ECO:0000313" key="1">
    <source>
        <dbReference type="EMBL" id="MEQ2316505.1"/>
    </source>
</evidence>
<keyword evidence="2" id="KW-1185">Reference proteome</keyword>
<proteinExistence type="predicted"/>
<evidence type="ECO:0000313" key="2">
    <source>
        <dbReference type="Proteomes" id="UP001469553"/>
    </source>
</evidence>
<dbReference type="EMBL" id="JAHRIP010089066">
    <property type="protein sequence ID" value="MEQ2316505.1"/>
    <property type="molecule type" value="Genomic_DNA"/>
</dbReference>
<accession>A0ABV1AF99</accession>
<name>A0ABV1AF99_9TELE</name>
<dbReference type="Proteomes" id="UP001469553">
    <property type="component" value="Unassembled WGS sequence"/>
</dbReference>
<organism evidence="1 2">
    <name type="scientific">Ameca splendens</name>
    <dbReference type="NCBI Taxonomy" id="208324"/>
    <lineage>
        <taxon>Eukaryota</taxon>
        <taxon>Metazoa</taxon>
        <taxon>Chordata</taxon>
        <taxon>Craniata</taxon>
        <taxon>Vertebrata</taxon>
        <taxon>Euteleostomi</taxon>
        <taxon>Actinopterygii</taxon>
        <taxon>Neopterygii</taxon>
        <taxon>Teleostei</taxon>
        <taxon>Neoteleostei</taxon>
        <taxon>Acanthomorphata</taxon>
        <taxon>Ovalentaria</taxon>
        <taxon>Atherinomorphae</taxon>
        <taxon>Cyprinodontiformes</taxon>
        <taxon>Goodeidae</taxon>
        <taxon>Ameca</taxon>
    </lineage>
</organism>
<protein>
    <submittedName>
        <fullName evidence="1">Uncharacterized protein</fullName>
    </submittedName>
</protein>
<comment type="caution">
    <text evidence="1">The sequence shown here is derived from an EMBL/GenBank/DDBJ whole genome shotgun (WGS) entry which is preliminary data.</text>
</comment>
<sequence length="103" mass="11746">MISVRCRCIRLDLILQSRTNQDGGKRQSLIRNDQRKLSHVQKCQTVYSQSDHFGEVNAKPSSIHPFSFPLVRAGLGKRQGSIRTGCQSIVRQYRDTGPCLRIF</sequence>
<reference evidence="1 2" key="1">
    <citation type="submission" date="2021-06" db="EMBL/GenBank/DDBJ databases">
        <authorList>
            <person name="Palmer J.M."/>
        </authorList>
    </citation>
    <scope>NUCLEOTIDE SEQUENCE [LARGE SCALE GENOMIC DNA]</scope>
    <source>
        <strain evidence="1 2">AS_MEX2019</strain>
        <tissue evidence="1">Muscle</tissue>
    </source>
</reference>